<organism evidence="2 3">
    <name type="scientific">Spirosoma terrae</name>
    <dbReference type="NCBI Taxonomy" id="1968276"/>
    <lineage>
        <taxon>Bacteria</taxon>
        <taxon>Pseudomonadati</taxon>
        <taxon>Bacteroidota</taxon>
        <taxon>Cytophagia</taxon>
        <taxon>Cytophagales</taxon>
        <taxon>Cytophagaceae</taxon>
        <taxon>Spirosoma</taxon>
    </lineage>
</organism>
<keyword evidence="2" id="KW-0503">Monooxygenase</keyword>
<evidence type="ECO:0000259" key="1">
    <source>
        <dbReference type="PROSITE" id="PS51725"/>
    </source>
</evidence>
<feature type="domain" description="ABM" evidence="1">
    <location>
        <begin position="3"/>
        <end position="92"/>
    </location>
</feature>
<keyword evidence="3" id="KW-1185">Reference proteome</keyword>
<reference evidence="2 3" key="1">
    <citation type="submission" date="2020-02" db="EMBL/GenBank/DDBJ databases">
        <title>Draft genome sequence of two Spirosoma agri KCTC 52727 and Spirosoma terrae KCTC 52035.</title>
        <authorList>
            <person name="Rojas J."/>
            <person name="Ambika Manirajan B."/>
            <person name="Suarez C."/>
            <person name="Ratering S."/>
            <person name="Schnell S."/>
        </authorList>
    </citation>
    <scope>NUCLEOTIDE SEQUENCE [LARGE SCALE GENOMIC DNA]</scope>
    <source>
        <strain evidence="2 3">KCTC 52035</strain>
    </source>
</reference>
<dbReference type="Proteomes" id="UP000474175">
    <property type="component" value="Unassembled WGS sequence"/>
</dbReference>
<gene>
    <name evidence="2" type="ORF">GK108_11645</name>
</gene>
<proteinExistence type="predicted"/>
<name>A0A6L9LFU1_9BACT</name>
<dbReference type="EMBL" id="JAAFZH010000004">
    <property type="protein sequence ID" value="NDU95529.1"/>
    <property type="molecule type" value="Genomic_DNA"/>
</dbReference>
<dbReference type="PROSITE" id="PS51725">
    <property type="entry name" value="ABM"/>
    <property type="match status" value="1"/>
</dbReference>
<dbReference type="InterPro" id="IPR011008">
    <property type="entry name" value="Dimeric_a/b-barrel"/>
</dbReference>
<dbReference type="RefSeq" id="WP_163947729.1">
    <property type="nucleotide sequence ID" value="NZ_JAAFZH010000004.1"/>
</dbReference>
<sequence>MPLHVFAIITAKPGAGAALKTGLQDLVSKVRTEEACLLYELFDSTEQPEKFIMNELWTDEAGLQAHNQMPHMKEFGELAKNWLAGPPELLKIER</sequence>
<evidence type="ECO:0000313" key="3">
    <source>
        <dbReference type="Proteomes" id="UP000474175"/>
    </source>
</evidence>
<dbReference type="Pfam" id="PF03992">
    <property type="entry name" value="ABM"/>
    <property type="match status" value="1"/>
</dbReference>
<dbReference type="SUPFAM" id="SSF54909">
    <property type="entry name" value="Dimeric alpha+beta barrel"/>
    <property type="match status" value="1"/>
</dbReference>
<protein>
    <submittedName>
        <fullName evidence="2">Antibiotic biosynthesis monooxygenase</fullName>
    </submittedName>
</protein>
<keyword evidence="2" id="KW-0560">Oxidoreductase</keyword>
<dbReference type="GO" id="GO:0004497">
    <property type="term" value="F:monooxygenase activity"/>
    <property type="evidence" value="ECO:0007669"/>
    <property type="project" value="UniProtKB-KW"/>
</dbReference>
<dbReference type="InterPro" id="IPR050744">
    <property type="entry name" value="AI-2_Isomerase_LsrG"/>
</dbReference>
<dbReference type="PANTHER" id="PTHR33336">
    <property type="entry name" value="QUINOL MONOOXYGENASE YGIN-RELATED"/>
    <property type="match status" value="1"/>
</dbReference>
<accession>A0A6L9LFU1</accession>
<dbReference type="InterPro" id="IPR007138">
    <property type="entry name" value="ABM_dom"/>
</dbReference>
<dbReference type="AlphaFoldDB" id="A0A6L9LFU1"/>
<dbReference type="Gene3D" id="3.30.70.100">
    <property type="match status" value="1"/>
</dbReference>
<evidence type="ECO:0000313" key="2">
    <source>
        <dbReference type="EMBL" id="NDU95529.1"/>
    </source>
</evidence>
<dbReference type="PANTHER" id="PTHR33336:SF15">
    <property type="entry name" value="ABM DOMAIN-CONTAINING PROTEIN"/>
    <property type="match status" value="1"/>
</dbReference>
<comment type="caution">
    <text evidence="2">The sequence shown here is derived from an EMBL/GenBank/DDBJ whole genome shotgun (WGS) entry which is preliminary data.</text>
</comment>